<dbReference type="Proteomes" id="UP000749311">
    <property type="component" value="Unassembled WGS sequence"/>
</dbReference>
<dbReference type="SFLD" id="SFLDG01129">
    <property type="entry name" value="C1.5:_HAD__Beta-PGM__Phosphata"/>
    <property type="match status" value="1"/>
</dbReference>
<proteinExistence type="predicted"/>
<dbReference type="InterPro" id="IPR051400">
    <property type="entry name" value="HAD-like_hydrolase"/>
</dbReference>
<evidence type="ECO:0000256" key="2">
    <source>
        <dbReference type="ARBA" id="ARBA00022801"/>
    </source>
</evidence>
<dbReference type="Gene3D" id="3.40.50.1000">
    <property type="entry name" value="HAD superfamily/HAD-like"/>
    <property type="match status" value="1"/>
</dbReference>
<evidence type="ECO:0000313" key="5">
    <source>
        <dbReference type="Proteomes" id="UP000749311"/>
    </source>
</evidence>
<protein>
    <submittedName>
        <fullName evidence="4">Hydrolase of the HAD superfamily</fullName>
    </submittedName>
</protein>
<dbReference type="InterPro" id="IPR006439">
    <property type="entry name" value="HAD-SF_hydro_IA"/>
</dbReference>
<comment type="cofactor">
    <cofactor evidence="1">
        <name>Mg(2+)</name>
        <dbReference type="ChEBI" id="CHEBI:18420"/>
    </cofactor>
</comment>
<comment type="caution">
    <text evidence="4">The sequence shown here is derived from an EMBL/GenBank/DDBJ whole genome shotgun (WGS) entry which is preliminary data.</text>
</comment>
<dbReference type="Pfam" id="PF00702">
    <property type="entry name" value="Hydrolase"/>
    <property type="match status" value="1"/>
</dbReference>
<keyword evidence="3" id="KW-0460">Magnesium</keyword>
<accession>A0ABX0SJN6</accession>
<dbReference type="InterPro" id="IPR023214">
    <property type="entry name" value="HAD_sf"/>
</dbReference>
<dbReference type="Gene3D" id="1.10.150.520">
    <property type="match status" value="1"/>
</dbReference>
<evidence type="ECO:0000256" key="3">
    <source>
        <dbReference type="ARBA" id="ARBA00022842"/>
    </source>
</evidence>
<dbReference type="InterPro" id="IPR036412">
    <property type="entry name" value="HAD-like_sf"/>
</dbReference>
<name>A0ABX0SJN6_9ACTN</name>
<dbReference type="NCBIfam" id="TIGR01549">
    <property type="entry name" value="HAD-SF-IA-v1"/>
    <property type="match status" value="1"/>
</dbReference>
<reference evidence="4 5" key="1">
    <citation type="submission" date="2020-02" db="EMBL/GenBank/DDBJ databases">
        <title>Sequencing the genomes of 1000 actinobacteria strains.</title>
        <authorList>
            <person name="Klenk H.-P."/>
        </authorList>
    </citation>
    <scope>NUCLEOTIDE SEQUENCE [LARGE SCALE GENOMIC DNA]</scope>
    <source>
        <strain evidence="4 5">DSM 19609</strain>
    </source>
</reference>
<dbReference type="PANTHER" id="PTHR46470">
    <property type="entry name" value="N-ACYLNEURAMINATE-9-PHOSPHATASE"/>
    <property type="match status" value="1"/>
</dbReference>
<gene>
    <name evidence="4" type="ORF">FB473_002887</name>
</gene>
<dbReference type="RefSeq" id="WP_167170080.1">
    <property type="nucleotide sequence ID" value="NZ_BAAAOO010000009.1"/>
</dbReference>
<keyword evidence="5" id="KW-1185">Reference proteome</keyword>
<keyword evidence="2 4" id="KW-0378">Hydrolase</keyword>
<dbReference type="SUPFAM" id="SSF56784">
    <property type="entry name" value="HAD-like"/>
    <property type="match status" value="1"/>
</dbReference>
<evidence type="ECO:0000256" key="1">
    <source>
        <dbReference type="ARBA" id="ARBA00001946"/>
    </source>
</evidence>
<evidence type="ECO:0000313" key="4">
    <source>
        <dbReference type="EMBL" id="NIH58195.1"/>
    </source>
</evidence>
<sequence>MPLLFVDLDNTISDRASSLRRWITTYLTERYGEADPGLAAEIVRADGDGLRDKGEAADDLAEVLGLTPAERDGIIAVLRAGTLAALQPTPGIVEALDRASAAGHTPFIVTNGKVSQQEGKVARLGLADHVAGMVVSEGVGVRKPDPEIFRIAAGQAGDTLEGAWMVGDSPDADIAGAAAAGLPSVWIARGRPYPAGLPRPTHVAEPADIGIAFPQAVDLILDRSR</sequence>
<dbReference type="EMBL" id="JAAMOZ010000002">
    <property type="protein sequence ID" value="NIH58195.1"/>
    <property type="molecule type" value="Genomic_DNA"/>
</dbReference>
<dbReference type="GO" id="GO:0016787">
    <property type="term" value="F:hydrolase activity"/>
    <property type="evidence" value="ECO:0007669"/>
    <property type="project" value="UniProtKB-KW"/>
</dbReference>
<organism evidence="4 5">
    <name type="scientific">Brooklawnia cerclae</name>
    <dbReference type="NCBI Taxonomy" id="349934"/>
    <lineage>
        <taxon>Bacteria</taxon>
        <taxon>Bacillati</taxon>
        <taxon>Actinomycetota</taxon>
        <taxon>Actinomycetes</taxon>
        <taxon>Propionibacteriales</taxon>
        <taxon>Propionibacteriaceae</taxon>
        <taxon>Brooklawnia</taxon>
    </lineage>
</organism>
<dbReference type="PANTHER" id="PTHR46470:SF4">
    <property type="entry name" value="5-AMINO-6-(5-PHOSPHO-D-RIBITYLAMINO)URACIL PHOSPHATASE YIGB"/>
    <property type="match status" value="1"/>
</dbReference>
<dbReference type="SFLD" id="SFLDS00003">
    <property type="entry name" value="Haloacid_Dehalogenase"/>
    <property type="match status" value="1"/>
</dbReference>